<dbReference type="InterPro" id="IPR036390">
    <property type="entry name" value="WH_DNA-bd_sf"/>
</dbReference>
<accession>A0A0C2G4S0</accession>
<keyword evidence="4" id="KW-1185">Reference proteome</keyword>
<dbReference type="SUPFAM" id="SSF55961">
    <property type="entry name" value="Bet v1-like"/>
    <property type="match status" value="1"/>
</dbReference>
<dbReference type="AlphaFoldDB" id="A0A0C2G4S0"/>
<comment type="similarity">
    <text evidence="1">Belongs to the AHA1 family.</text>
</comment>
<feature type="domain" description="HTH arsR-type" evidence="2">
    <location>
        <begin position="1"/>
        <end position="88"/>
    </location>
</feature>
<dbReference type="CDD" id="cd08893">
    <property type="entry name" value="SRPBCC_CalC_Aha1-like_GntR-HTH"/>
    <property type="match status" value="1"/>
</dbReference>
<dbReference type="NCBIfam" id="NF033788">
    <property type="entry name" value="HTH_metalloreg"/>
    <property type="match status" value="1"/>
</dbReference>
<dbReference type="GO" id="GO:0003700">
    <property type="term" value="F:DNA-binding transcription factor activity"/>
    <property type="evidence" value="ECO:0007669"/>
    <property type="project" value="InterPro"/>
</dbReference>
<dbReference type="InterPro" id="IPR011991">
    <property type="entry name" value="ArsR-like_HTH"/>
</dbReference>
<evidence type="ECO:0000313" key="4">
    <source>
        <dbReference type="Proteomes" id="UP000031675"/>
    </source>
</evidence>
<dbReference type="InterPro" id="IPR001845">
    <property type="entry name" value="HTH_ArsR_DNA-bd_dom"/>
</dbReference>
<evidence type="ECO:0000259" key="2">
    <source>
        <dbReference type="PROSITE" id="PS50987"/>
    </source>
</evidence>
<dbReference type="OrthoDB" id="9815653at2"/>
<gene>
    <name evidence="3" type="ORF">LP52_13970</name>
</gene>
<protein>
    <submittedName>
        <fullName evidence="3">ArsR family transcriptional regulator</fullName>
    </submittedName>
</protein>
<dbReference type="Gene3D" id="1.10.10.10">
    <property type="entry name" value="Winged helix-like DNA-binding domain superfamily/Winged helix DNA-binding domain"/>
    <property type="match status" value="1"/>
</dbReference>
<dbReference type="Pfam" id="PF08327">
    <property type="entry name" value="AHSA1"/>
    <property type="match status" value="1"/>
</dbReference>
<organism evidence="3 4">
    <name type="scientific">Streptomonospora alba</name>
    <dbReference type="NCBI Taxonomy" id="183763"/>
    <lineage>
        <taxon>Bacteria</taxon>
        <taxon>Bacillati</taxon>
        <taxon>Actinomycetota</taxon>
        <taxon>Actinomycetes</taxon>
        <taxon>Streptosporangiales</taxon>
        <taxon>Nocardiopsidaceae</taxon>
        <taxon>Streptomonospora</taxon>
    </lineage>
</organism>
<dbReference type="SMART" id="SM00418">
    <property type="entry name" value="HTH_ARSR"/>
    <property type="match status" value="1"/>
</dbReference>
<reference evidence="4" key="1">
    <citation type="journal article" date="2015" name="Chem. Biol.">
        <title>Structure, bioactivity, and resistance mechanism of streptomonomicin, an unusual lasso Peptide from an understudied halophilic actinomycete.</title>
        <authorList>
            <person name="Metelev M."/>
            <person name="Tietz J.I."/>
            <person name="Melby J.O."/>
            <person name="Blair P.M."/>
            <person name="Zhu L."/>
            <person name="Livnat I."/>
            <person name="Severinov K."/>
            <person name="Mitchell D.A."/>
        </authorList>
    </citation>
    <scope>NUCLEOTIDE SEQUENCE [LARGE SCALE GENOMIC DNA]</scope>
    <source>
        <strain evidence="4">YIM 90003</strain>
    </source>
</reference>
<dbReference type="PROSITE" id="PS50987">
    <property type="entry name" value="HTH_ARSR_2"/>
    <property type="match status" value="1"/>
</dbReference>
<dbReference type="InterPro" id="IPR023393">
    <property type="entry name" value="START-like_dom_sf"/>
</dbReference>
<name>A0A0C2G4S0_9ACTN</name>
<evidence type="ECO:0000313" key="3">
    <source>
        <dbReference type="EMBL" id="KIH98268.1"/>
    </source>
</evidence>
<sequence>MDEVFKALADPSRRRLLDALNARNGQSLRELCAGLDMTRQAVAKHVAVLEAAELVTTARHGREKLHYLNAAPINDIADRWIHRYDRARARALADLRQALEESTMSGDDTGGATSFVYVTYISTTPERLWQALTDSAFTARYFEGCYPSSDWQVGSPVLWNTTADDRKHDWDQRVLEADPPRRLSYRWHGYEPEMPEYTGWSPEEFEKRRGERRSKVTFDIETAGSAVKLTVTHDDLEPGSEMLRSVSRGWPVVLSNLKTLLESGETLQLD</sequence>
<dbReference type="CDD" id="cd00090">
    <property type="entry name" value="HTH_ARSR"/>
    <property type="match status" value="1"/>
</dbReference>
<dbReference type="InterPro" id="IPR013538">
    <property type="entry name" value="ASHA1/2-like_C"/>
</dbReference>
<dbReference type="Pfam" id="PF12840">
    <property type="entry name" value="HTH_20"/>
    <property type="match status" value="1"/>
</dbReference>
<dbReference type="SUPFAM" id="SSF46785">
    <property type="entry name" value="Winged helix' DNA-binding domain"/>
    <property type="match status" value="1"/>
</dbReference>
<dbReference type="Gene3D" id="3.30.530.20">
    <property type="match status" value="1"/>
</dbReference>
<dbReference type="PANTHER" id="PTHR38600">
    <property type="entry name" value="TRANSCRIPTIONAL REGULATORY PROTEIN"/>
    <property type="match status" value="1"/>
</dbReference>
<dbReference type="STRING" id="183763.LP52_13970"/>
<dbReference type="EMBL" id="JROO01000027">
    <property type="protein sequence ID" value="KIH98268.1"/>
    <property type="molecule type" value="Genomic_DNA"/>
</dbReference>
<evidence type="ECO:0000256" key="1">
    <source>
        <dbReference type="ARBA" id="ARBA00006817"/>
    </source>
</evidence>
<comment type="caution">
    <text evidence="3">The sequence shown here is derived from an EMBL/GenBank/DDBJ whole genome shotgun (WGS) entry which is preliminary data.</text>
</comment>
<dbReference type="PANTHER" id="PTHR38600:SF1">
    <property type="entry name" value="TRANSCRIPTIONAL REGULATORY PROTEIN"/>
    <property type="match status" value="1"/>
</dbReference>
<dbReference type="InterPro" id="IPR036388">
    <property type="entry name" value="WH-like_DNA-bd_sf"/>
</dbReference>
<proteinExistence type="inferred from homology"/>
<dbReference type="PRINTS" id="PR00778">
    <property type="entry name" value="HTHARSR"/>
</dbReference>
<dbReference type="RefSeq" id="WP_040273903.1">
    <property type="nucleotide sequence ID" value="NZ_JROO01000027.1"/>
</dbReference>
<dbReference type="Proteomes" id="UP000031675">
    <property type="component" value="Unassembled WGS sequence"/>
</dbReference>